<dbReference type="InterPro" id="IPR025452">
    <property type="entry name" value="DUF4218"/>
</dbReference>
<proteinExistence type="predicted"/>
<evidence type="ECO:0008006" key="6">
    <source>
        <dbReference type="Google" id="ProtNLM"/>
    </source>
</evidence>
<feature type="region of interest" description="Disordered" evidence="1">
    <location>
        <begin position="689"/>
        <end position="745"/>
    </location>
</feature>
<evidence type="ECO:0000259" key="2">
    <source>
        <dbReference type="Pfam" id="PF13952"/>
    </source>
</evidence>
<comment type="caution">
    <text evidence="4">The sequence shown here is derived from an EMBL/GenBank/DDBJ whole genome shotgun (WGS) entry which is preliminary data.</text>
</comment>
<feature type="region of interest" description="Disordered" evidence="1">
    <location>
        <begin position="90"/>
        <end position="114"/>
    </location>
</feature>
<dbReference type="PANTHER" id="PTHR48258:SF6">
    <property type="entry name" value="LEUCINE-RICH REPEAT DOMAIN, L DOMAIN-CONTAINING PROTEIN"/>
    <property type="match status" value="1"/>
</dbReference>
<dbReference type="EMBL" id="CAMAPF010000913">
    <property type="protein sequence ID" value="CAH9119041.1"/>
    <property type="molecule type" value="Genomic_DNA"/>
</dbReference>
<reference evidence="4" key="1">
    <citation type="submission" date="2022-07" db="EMBL/GenBank/DDBJ databases">
        <authorList>
            <person name="Macas J."/>
            <person name="Novak P."/>
            <person name="Neumann P."/>
        </authorList>
    </citation>
    <scope>NUCLEOTIDE SEQUENCE</scope>
</reference>
<feature type="domain" description="DUF4218" evidence="3">
    <location>
        <begin position="278"/>
        <end position="390"/>
    </location>
</feature>
<protein>
    <recommendedName>
        <fullName evidence="6">DUF4218 domain-containing protein</fullName>
    </recommendedName>
</protein>
<evidence type="ECO:0000256" key="1">
    <source>
        <dbReference type="SAM" id="MobiDB-lite"/>
    </source>
</evidence>
<organism evidence="4 5">
    <name type="scientific">Cuscuta epithymum</name>
    <dbReference type="NCBI Taxonomy" id="186058"/>
    <lineage>
        <taxon>Eukaryota</taxon>
        <taxon>Viridiplantae</taxon>
        <taxon>Streptophyta</taxon>
        <taxon>Embryophyta</taxon>
        <taxon>Tracheophyta</taxon>
        <taxon>Spermatophyta</taxon>
        <taxon>Magnoliopsida</taxon>
        <taxon>eudicotyledons</taxon>
        <taxon>Gunneridae</taxon>
        <taxon>Pentapetalae</taxon>
        <taxon>asterids</taxon>
        <taxon>lamiids</taxon>
        <taxon>Solanales</taxon>
        <taxon>Convolvulaceae</taxon>
        <taxon>Cuscuteae</taxon>
        <taxon>Cuscuta</taxon>
        <taxon>Cuscuta subgen. Cuscuta</taxon>
    </lineage>
</organism>
<evidence type="ECO:0000313" key="5">
    <source>
        <dbReference type="Proteomes" id="UP001152523"/>
    </source>
</evidence>
<feature type="compositionally biased region" description="Acidic residues" evidence="1">
    <location>
        <begin position="720"/>
        <end position="745"/>
    </location>
</feature>
<dbReference type="Pfam" id="PF02992">
    <property type="entry name" value="Transposase_21"/>
    <property type="match status" value="1"/>
</dbReference>
<feature type="compositionally biased region" description="Acidic residues" evidence="1">
    <location>
        <begin position="696"/>
        <end position="711"/>
    </location>
</feature>
<dbReference type="PANTHER" id="PTHR48258">
    <property type="entry name" value="DUF4218 DOMAIN-CONTAINING PROTEIN-RELATED"/>
    <property type="match status" value="1"/>
</dbReference>
<sequence>MRAALLMTISDFPARSSLSGWSGQGYYACPTCNVDTPSMRITSKTCYVGHRSWLPIDHVLRKNKKFNGRIEKSTPPKRKSTQDILEQLRNVPTRAPGKHEDYGGKKRKRKRRPHESNWTKKSIFWELPYWSSLSLRHNLDVMHIEKNVCESLLGTILSIDRKSKDTDKARLDMANLGVREELHLFKDGDQLMKPHAAYTLSPIDCTKFCEFLKHVRFPDGFASNLGKNVIGGNSKISGLKSHDCHVIMQRLLPIGIRPFMKKEIVDAITELCNFFQLICSRKLKVSDLKHAQKDIVVILCKLETIFPPAFFDIMVHAVMHLPEEAIRGGPVHLRWMYAIERFLGSLKKYVRNRAHPEGSIAEAYIANEALTFCSMYLSDIETRFNRLERNWIDSDVHNAGSLSIFQSRCRPIGKMSPITLDYNMRNKAEWYILQNCSEVQRYIDEHKEMISQRNAIGSLDEVQLREFPIWFQRKMFELQECSTLEVNKQLVYLDFRSSPTFKSYPGCIVNGVKFLTQRRDMNRSTQNSGVSVRGSDDQVFYGQLEDIYELSYGGNNSIVLFKCKWYNTSLDRRGQRRGIKEYKNKMSICIKDVWYENEPFILASQAEQVFYVEDLYNGPQWRVIEHFGHRHIWDLPPNQEDDMCVVQDVKSSGVELIVELPNLDSMLCNESSVSPNVVSSDVRVLYEKMQDGSLNNEEDEAPDDYNEESESESLSCGSGDDADDGNNYDDDDESLTYISSDDDSI</sequence>
<dbReference type="Proteomes" id="UP001152523">
    <property type="component" value="Unassembled WGS sequence"/>
</dbReference>
<dbReference type="Pfam" id="PF13952">
    <property type="entry name" value="DUF4216"/>
    <property type="match status" value="1"/>
</dbReference>
<evidence type="ECO:0000313" key="4">
    <source>
        <dbReference type="EMBL" id="CAH9119041.1"/>
    </source>
</evidence>
<dbReference type="InterPro" id="IPR025312">
    <property type="entry name" value="DUF4216"/>
</dbReference>
<dbReference type="Pfam" id="PF13960">
    <property type="entry name" value="DUF4218"/>
    <property type="match status" value="1"/>
</dbReference>
<gene>
    <name evidence="4" type="ORF">CEPIT_LOCUS22488</name>
</gene>
<name>A0AAV0ED05_9ASTE</name>
<feature type="domain" description="DUF4216" evidence="2">
    <location>
        <begin position="549"/>
        <end position="624"/>
    </location>
</feature>
<dbReference type="InterPro" id="IPR004242">
    <property type="entry name" value="Transposase_21"/>
</dbReference>
<evidence type="ECO:0000259" key="3">
    <source>
        <dbReference type="Pfam" id="PF13960"/>
    </source>
</evidence>
<dbReference type="AlphaFoldDB" id="A0AAV0ED05"/>
<keyword evidence="5" id="KW-1185">Reference proteome</keyword>
<accession>A0AAV0ED05</accession>